<dbReference type="SMART" id="SM00345">
    <property type="entry name" value="HTH_GNTR"/>
    <property type="match status" value="1"/>
</dbReference>
<evidence type="ECO:0000256" key="2">
    <source>
        <dbReference type="ARBA" id="ARBA00023125"/>
    </source>
</evidence>
<sequence>MLTVQLMVDPLSPTPLYMQVADLLAARIESGELRAGKPIPSESQIRGEYGVARGTARAAVAELRNRGLVVTIHARGTFVVER</sequence>
<evidence type="ECO:0000313" key="5">
    <source>
        <dbReference type="EMBL" id="GII22236.1"/>
    </source>
</evidence>
<dbReference type="AlphaFoldDB" id="A0A8J3X021"/>
<keyword evidence="6" id="KW-1185">Reference proteome</keyword>
<dbReference type="InterPro" id="IPR036390">
    <property type="entry name" value="WH_DNA-bd_sf"/>
</dbReference>
<dbReference type="GO" id="GO:0003700">
    <property type="term" value="F:DNA-binding transcription factor activity"/>
    <property type="evidence" value="ECO:0007669"/>
    <property type="project" value="InterPro"/>
</dbReference>
<dbReference type="InterPro" id="IPR036388">
    <property type="entry name" value="WH-like_DNA-bd_sf"/>
</dbReference>
<evidence type="ECO:0000256" key="1">
    <source>
        <dbReference type="ARBA" id="ARBA00023015"/>
    </source>
</evidence>
<dbReference type="PRINTS" id="PR00035">
    <property type="entry name" value="HTHGNTR"/>
</dbReference>
<dbReference type="Pfam" id="PF00392">
    <property type="entry name" value="GntR"/>
    <property type="match status" value="1"/>
</dbReference>
<dbReference type="InterPro" id="IPR050679">
    <property type="entry name" value="Bact_HTH_transcr_reg"/>
</dbReference>
<dbReference type="PANTHER" id="PTHR44846:SF1">
    <property type="entry name" value="MANNOSYL-D-GLYCERATE TRANSPORT_METABOLISM SYSTEM REPRESSOR MNGR-RELATED"/>
    <property type="match status" value="1"/>
</dbReference>
<protein>
    <recommendedName>
        <fullName evidence="4">HTH gntR-type domain-containing protein</fullName>
    </recommendedName>
</protein>
<feature type="domain" description="HTH gntR-type" evidence="4">
    <location>
        <begin position="14"/>
        <end position="82"/>
    </location>
</feature>
<dbReference type="PANTHER" id="PTHR44846">
    <property type="entry name" value="MANNOSYL-D-GLYCERATE TRANSPORT/METABOLISM SYSTEM REPRESSOR MNGR-RELATED"/>
    <property type="match status" value="1"/>
</dbReference>
<evidence type="ECO:0000259" key="4">
    <source>
        <dbReference type="PROSITE" id="PS50949"/>
    </source>
</evidence>
<accession>A0A8J3X021</accession>
<keyword evidence="2" id="KW-0238">DNA-binding</keyword>
<dbReference type="GO" id="GO:0003677">
    <property type="term" value="F:DNA binding"/>
    <property type="evidence" value="ECO:0007669"/>
    <property type="project" value="UniProtKB-KW"/>
</dbReference>
<comment type="caution">
    <text evidence="5">The sequence shown here is derived from an EMBL/GenBank/DDBJ whole genome shotgun (WGS) entry which is preliminary data.</text>
</comment>
<name>A0A8J3X021_9ACTN</name>
<reference evidence="5" key="1">
    <citation type="submission" date="2021-01" db="EMBL/GenBank/DDBJ databases">
        <title>Whole genome shotgun sequence of Planosporangium mesophilum NBRC 109066.</title>
        <authorList>
            <person name="Komaki H."/>
            <person name="Tamura T."/>
        </authorList>
    </citation>
    <scope>NUCLEOTIDE SEQUENCE</scope>
    <source>
        <strain evidence="5">NBRC 109066</strain>
    </source>
</reference>
<dbReference type="Proteomes" id="UP000599074">
    <property type="component" value="Unassembled WGS sequence"/>
</dbReference>
<dbReference type="SUPFAM" id="SSF46785">
    <property type="entry name" value="Winged helix' DNA-binding domain"/>
    <property type="match status" value="1"/>
</dbReference>
<evidence type="ECO:0000313" key="6">
    <source>
        <dbReference type="Proteomes" id="UP000599074"/>
    </source>
</evidence>
<gene>
    <name evidence="5" type="ORF">Pme01_18330</name>
</gene>
<dbReference type="PROSITE" id="PS50949">
    <property type="entry name" value="HTH_GNTR"/>
    <property type="match status" value="1"/>
</dbReference>
<dbReference type="EMBL" id="BOON01000017">
    <property type="protein sequence ID" value="GII22236.1"/>
    <property type="molecule type" value="Genomic_DNA"/>
</dbReference>
<organism evidence="5 6">
    <name type="scientific">Planosporangium mesophilum</name>
    <dbReference type="NCBI Taxonomy" id="689768"/>
    <lineage>
        <taxon>Bacteria</taxon>
        <taxon>Bacillati</taxon>
        <taxon>Actinomycetota</taxon>
        <taxon>Actinomycetes</taxon>
        <taxon>Micromonosporales</taxon>
        <taxon>Micromonosporaceae</taxon>
        <taxon>Planosporangium</taxon>
    </lineage>
</organism>
<evidence type="ECO:0000256" key="3">
    <source>
        <dbReference type="ARBA" id="ARBA00023163"/>
    </source>
</evidence>
<dbReference type="GO" id="GO:0045892">
    <property type="term" value="P:negative regulation of DNA-templated transcription"/>
    <property type="evidence" value="ECO:0007669"/>
    <property type="project" value="TreeGrafter"/>
</dbReference>
<dbReference type="CDD" id="cd07377">
    <property type="entry name" value="WHTH_GntR"/>
    <property type="match status" value="1"/>
</dbReference>
<proteinExistence type="predicted"/>
<dbReference type="InterPro" id="IPR000524">
    <property type="entry name" value="Tscrpt_reg_HTH_GntR"/>
</dbReference>
<keyword evidence="3" id="KW-0804">Transcription</keyword>
<keyword evidence="1" id="KW-0805">Transcription regulation</keyword>
<dbReference type="Gene3D" id="1.10.10.10">
    <property type="entry name" value="Winged helix-like DNA-binding domain superfamily/Winged helix DNA-binding domain"/>
    <property type="match status" value="1"/>
</dbReference>